<organism evidence="10">
    <name type="scientific">marine metagenome</name>
    <dbReference type="NCBI Taxonomy" id="408172"/>
    <lineage>
        <taxon>unclassified sequences</taxon>
        <taxon>metagenomes</taxon>
        <taxon>ecological metagenomes</taxon>
    </lineage>
</organism>
<dbReference type="Pfam" id="PF02224">
    <property type="entry name" value="Cytidylate_kin"/>
    <property type="match status" value="1"/>
</dbReference>
<keyword evidence="3" id="KW-0808">Transferase</keyword>
<accession>A0A382RZ86</accession>
<dbReference type="GO" id="GO:0006139">
    <property type="term" value="P:nucleobase-containing compound metabolic process"/>
    <property type="evidence" value="ECO:0007669"/>
    <property type="project" value="InterPro"/>
</dbReference>
<proteinExistence type="inferred from homology"/>
<dbReference type="InterPro" id="IPR003136">
    <property type="entry name" value="Cytidylate_kin"/>
</dbReference>
<reference evidence="10" key="1">
    <citation type="submission" date="2018-05" db="EMBL/GenBank/DDBJ databases">
        <authorList>
            <person name="Lanie J.A."/>
            <person name="Ng W.-L."/>
            <person name="Kazmierczak K.M."/>
            <person name="Andrzejewski T.M."/>
            <person name="Davidsen T.M."/>
            <person name="Wayne K.J."/>
            <person name="Tettelin H."/>
            <person name="Glass J.I."/>
            <person name="Rusch D."/>
            <person name="Podicherti R."/>
            <person name="Tsui H.-C.T."/>
            <person name="Winkler M.E."/>
        </authorList>
    </citation>
    <scope>NUCLEOTIDE SEQUENCE</scope>
</reference>
<evidence type="ECO:0000256" key="5">
    <source>
        <dbReference type="ARBA" id="ARBA00022777"/>
    </source>
</evidence>
<keyword evidence="6" id="KW-0067">ATP-binding</keyword>
<dbReference type="GO" id="GO:0005524">
    <property type="term" value="F:ATP binding"/>
    <property type="evidence" value="ECO:0007669"/>
    <property type="project" value="UniProtKB-KW"/>
</dbReference>
<evidence type="ECO:0000256" key="3">
    <source>
        <dbReference type="ARBA" id="ARBA00022679"/>
    </source>
</evidence>
<evidence type="ECO:0000256" key="1">
    <source>
        <dbReference type="ARBA" id="ARBA00009427"/>
    </source>
</evidence>
<keyword evidence="5" id="KW-0418">Kinase</keyword>
<feature type="domain" description="Cytidylate kinase" evidence="9">
    <location>
        <begin position="3"/>
        <end position="214"/>
    </location>
</feature>
<comment type="similarity">
    <text evidence="1">Belongs to the cytidylate kinase family. Type 1 subfamily.</text>
</comment>
<sequence length="215" mass="24184">MMISIDGPAATGKSVVGRLLAKRLGYKFLDTGIMYRAVTWLAMKDNICIGDWTGLTALANETVIWIDYETGQIYLNGLLIPLSEERDSIDKNVSRVSAVPGVRKVLTKHQQVIGNEGSIVMVGRDIGTVVLPHASVKFFLIASDKERARRRYTELKSDGFDVEENEVFRAMEERDKLDSERAQSPLTPAKDAYIVDTDGLDIEEVVYRMTRRIRE</sequence>
<evidence type="ECO:0000259" key="9">
    <source>
        <dbReference type="Pfam" id="PF02224"/>
    </source>
</evidence>
<evidence type="ECO:0000256" key="6">
    <source>
        <dbReference type="ARBA" id="ARBA00022840"/>
    </source>
</evidence>
<feature type="non-terminal residue" evidence="10">
    <location>
        <position position="215"/>
    </location>
</feature>
<dbReference type="InterPro" id="IPR011994">
    <property type="entry name" value="Cytidylate_kinase_dom"/>
</dbReference>
<dbReference type="EMBL" id="UINC01125294">
    <property type="protein sequence ID" value="SVD03024.1"/>
    <property type="molecule type" value="Genomic_DNA"/>
</dbReference>
<evidence type="ECO:0000256" key="2">
    <source>
        <dbReference type="ARBA" id="ARBA00012906"/>
    </source>
</evidence>
<evidence type="ECO:0000313" key="10">
    <source>
        <dbReference type="EMBL" id="SVD03024.1"/>
    </source>
</evidence>
<dbReference type="Gene3D" id="3.40.50.300">
    <property type="entry name" value="P-loop containing nucleotide triphosphate hydrolases"/>
    <property type="match status" value="1"/>
</dbReference>
<comment type="catalytic activity">
    <reaction evidence="8">
        <text>CMP + ATP = CDP + ADP</text>
        <dbReference type="Rhea" id="RHEA:11600"/>
        <dbReference type="ChEBI" id="CHEBI:30616"/>
        <dbReference type="ChEBI" id="CHEBI:58069"/>
        <dbReference type="ChEBI" id="CHEBI:60377"/>
        <dbReference type="ChEBI" id="CHEBI:456216"/>
        <dbReference type="EC" id="2.7.4.25"/>
    </reaction>
</comment>
<dbReference type="CDD" id="cd02020">
    <property type="entry name" value="CMPK"/>
    <property type="match status" value="1"/>
</dbReference>
<evidence type="ECO:0000256" key="8">
    <source>
        <dbReference type="ARBA" id="ARBA00048478"/>
    </source>
</evidence>
<evidence type="ECO:0000256" key="7">
    <source>
        <dbReference type="ARBA" id="ARBA00047615"/>
    </source>
</evidence>
<dbReference type="EC" id="2.7.4.25" evidence="2"/>
<evidence type="ECO:0000256" key="4">
    <source>
        <dbReference type="ARBA" id="ARBA00022741"/>
    </source>
</evidence>
<dbReference type="HAMAP" id="MF_00238">
    <property type="entry name" value="Cytidyl_kinase_type1"/>
    <property type="match status" value="1"/>
</dbReference>
<dbReference type="NCBIfam" id="TIGR00017">
    <property type="entry name" value="cmk"/>
    <property type="match status" value="1"/>
</dbReference>
<protein>
    <recommendedName>
        <fullName evidence="2">(d)CMP kinase</fullName>
        <ecNumber evidence="2">2.7.4.25</ecNumber>
    </recommendedName>
</protein>
<gene>
    <name evidence="10" type="ORF">METZ01_LOCUS355878</name>
</gene>
<dbReference type="GO" id="GO:0036431">
    <property type="term" value="F:dCMP kinase activity"/>
    <property type="evidence" value="ECO:0007669"/>
    <property type="project" value="InterPro"/>
</dbReference>
<name>A0A382RZ86_9ZZZZ</name>
<comment type="catalytic activity">
    <reaction evidence="7">
        <text>dCMP + ATP = dCDP + ADP</text>
        <dbReference type="Rhea" id="RHEA:25094"/>
        <dbReference type="ChEBI" id="CHEBI:30616"/>
        <dbReference type="ChEBI" id="CHEBI:57566"/>
        <dbReference type="ChEBI" id="CHEBI:58593"/>
        <dbReference type="ChEBI" id="CHEBI:456216"/>
        <dbReference type="EC" id="2.7.4.25"/>
    </reaction>
</comment>
<keyword evidence="4" id="KW-0547">Nucleotide-binding</keyword>
<dbReference type="InterPro" id="IPR027417">
    <property type="entry name" value="P-loop_NTPase"/>
</dbReference>
<dbReference type="AlphaFoldDB" id="A0A382RZ86"/>
<dbReference type="SUPFAM" id="SSF52540">
    <property type="entry name" value="P-loop containing nucleoside triphosphate hydrolases"/>
    <property type="match status" value="1"/>
</dbReference>